<proteinExistence type="predicted"/>
<sequence length="131" mass="14296">MLGRLEADHGDPAAAVRRLRVEWQRRPAAEVADALGWALYRAGEPAQALLFALRATAPEPGGGLRDAVYMYHRGMIERELQRHGAARRHLTEALRINPHFSPLHVPAARAAIEELGQPPDAGVPEMDDGVG</sequence>
<protein>
    <submittedName>
        <fullName evidence="1">Tetratricopeptide (TPR) repeat protein</fullName>
    </submittedName>
</protein>
<gene>
    <name evidence="1" type="ORF">HNR57_001839</name>
</gene>
<organism evidence="1 2">
    <name type="scientific">Streptomyces paradoxus</name>
    <dbReference type="NCBI Taxonomy" id="66375"/>
    <lineage>
        <taxon>Bacteria</taxon>
        <taxon>Bacillati</taxon>
        <taxon>Actinomycetota</taxon>
        <taxon>Actinomycetes</taxon>
        <taxon>Kitasatosporales</taxon>
        <taxon>Streptomycetaceae</taxon>
        <taxon>Streptomyces</taxon>
    </lineage>
</organism>
<dbReference type="InterPro" id="IPR011990">
    <property type="entry name" value="TPR-like_helical_dom_sf"/>
</dbReference>
<dbReference type="Gene3D" id="1.25.40.10">
    <property type="entry name" value="Tetratricopeptide repeat domain"/>
    <property type="match status" value="1"/>
</dbReference>
<evidence type="ECO:0000313" key="2">
    <source>
        <dbReference type="Proteomes" id="UP000591537"/>
    </source>
</evidence>
<accession>A0A7W9WFS6</accession>
<dbReference type="SUPFAM" id="SSF48452">
    <property type="entry name" value="TPR-like"/>
    <property type="match status" value="1"/>
</dbReference>
<dbReference type="AlphaFoldDB" id="A0A7W9WFS6"/>
<reference evidence="1 2" key="1">
    <citation type="submission" date="2020-08" db="EMBL/GenBank/DDBJ databases">
        <title>Genomic Encyclopedia of Type Strains, Phase IV (KMG-IV): sequencing the most valuable type-strain genomes for metagenomic binning, comparative biology and taxonomic classification.</title>
        <authorList>
            <person name="Goeker M."/>
        </authorList>
    </citation>
    <scope>NUCLEOTIDE SEQUENCE [LARGE SCALE GENOMIC DNA]</scope>
    <source>
        <strain evidence="1 2">DSM 43350</strain>
    </source>
</reference>
<comment type="caution">
    <text evidence="1">The sequence shown here is derived from an EMBL/GenBank/DDBJ whole genome shotgun (WGS) entry which is preliminary data.</text>
</comment>
<dbReference type="Proteomes" id="UP000591537">
    <property type="component" value="Unassembled WGS sequence"/>
</dbReference>
<evidence type="ECO:0000313" key="1">
    <source>
        <dbReference type="EMBL" id="MBB6075951.1"/>
    </source>
</evidence>
<dbReference type="EMBL" id="JACHGV010000002">
    <property type="protein sequence ID" value="MBB6075951.1"/>
    <property type="molecule type" value="Genomic_DNA"/>
</dbReference>
<name>A0A7W9WFS6_9ACTN</name>
<keyword evidence="2" id="KW-1185">Reference proteome</keyword>